<dbReference type="EMBL" id="JBHULC010000021">
    <property type="protein sequence ID" value="MFD2522613.1"/>
    <property type="molecule type" value="Genomic_DNA"/>
</dbReference>
<evidence type="ECO:0000256" key="7">
    <source>
        <dbReference type="PROSITE-ProRule" id="PRU01360"/>
    </source>
</evidence>
<dbReference type="SUPFAM" id="SSF56935">
    <property type="entry name" value="Porins"/>
    <property type="match status" value="1"/>
</dbReference>
<dbReference type="Proteomes" id="UP001597510">
    <property type="component" value="Unassembled WGS sequence"/>
</dbReference>
<dbReference type="InterPro" id="IPR036942">
    <property type="entry name" value="Beta-barrel_TonB_sf"/>
</dbReference>
<dbReference type="Gene3D" id="2.40.170.20">
    <property type="entry name" value="TonB-dependent receptor, beta-barrel domain"/>
    <property type="match status" value="1"/>
</dbReference>
<evidence type="ECO:0000256" key="2">
    <source>
        <dbReference type="ARBA" id="ARBA00022448"/>
    </source>
</evidence>
<organism evidence="9 10">
    <name type="scientific">Emticicia soli</name>
    <dbReference type="NCBI Taxonomy" id="2027878"/>
    <lineage>
        <taxon>Bacteria</taxon>
        <taxon>Pseudomonadati</taxon>
        <taxon>Bacteroidota</taxon>
        <taxon>Cytophagia</taxon>
        <taxon>Cytophagales</taxon>
        <taxon>Leadbetterellaceae</taxon>
        <taxon>Emticicia</taxon>
    </lineage>
</organism>
<keyword evidence="5 7" id="KW-0472">Membrane</keyword>
<dbReference type="NCBIfam" id="TIGR04057">
    <property type="entry name" value="SusC_RagA_signa"/>
    <property type="match status" value="1"/>
</dbReference>
<evidence type="ECO:0000256" key="4">
    <source>
        <dbReference type="ARBA" id="ARBA00022692"/>
    </source>
</evidence>
<dbReference type="Pfam" id="PF07715">
    <property type="entry name" value="Plug"/>
    <property type="match status" value="1"/>
</dbReference>
<dbReference type="SUPFAM" id="SSF49464">
    <property type="entry name" value="Carboxypeptidase regulatory domain-like"/>
    <property type="match status" value="1"/>
</dbReference>
<evidence type="ECO:0000256" key="6">
    <source>
        <dbReference type="ARBA" id="ARBA00023237"/>
    </source>
</evidence>
<keyword evidence="3 7" id="KW-1134">Transmembrane beta strand</keyword>
<dbReference type="Gene3D" id="2.170.130.10">
    <property type="entry name" value="TonB-dependent receptor, plug domain"/>
    <property type="match status" value="1"/>
</dbReference>
<proteinExistence type="inferred from homology"/>
<evidence type="ECO:0000313" key="10">
    <source>
        <dbReference type="Proteomes" id="UP001597510"/>
    </source>
</evidence>
<dbReference type="Gene3D" id="3.55.50.30">
    <property type="match status" value="1"/>
</dbReference>
<keyword evidence="10" id="KW-1185">Reference proteome</keyword>
<evidence type="ECO:0000256" key="3">
    <source>
        <dbReference type="ARBA" id="ARBA00022452"/>
    </source>
</evidence>
<comment type="similarity">
    <text evidence="7">Belongs to the TonB-dependent receptor family.</text>
</comment>
<keyword evidence="6 7" id="KW-0998">Cell outer membrane</keyword>
<dbReference type="InterPro" id="IPR008969">
    <property type="entry name" value="CarboxyPept-like_regulatory"/>
</dbReference>
<sequence length="1154" mass="127356">MKKRLQTSKILLLAMKISAVQLVLAMIFAGVSYAYDSKAQEFLNKSVSLKAENQSLRMVLGMIEEQTDVKFVYSSKAIHANRKVSFIASERKLSDVLETLLKPMQVNYRVIGGQIILNWNEANQPLLEDIEAAAMEEDQQTAAVVDKPIKGRVTDKDGGDGLPGVSITIKGTTRGVTTDAQGNYNISVPNDKSVLVFSFLGYEKQEIPVGSRSTINVVLGSDMQSLEEVVVVGYGTQKKANMTGAVSSIDAAAIENRPASNLATAMQGMSPGLIITRTSGQPGAEDIGIQIRGATTANGSVSPLVVLDGVAVPSNTLQTMNPNDVESISVLKDAAAAAIYGAQAAGGVILVTTKKGKAGKVTFDYLAQQGTDWSINVPERMTLLEEAEFANLARKNSGSGPEYSADDIQRIKDGIPYVINPVDTSNYLFYNQVPLADQLLRKYSSMRTHNLTVRGGTDKLNFLLSGGYYGKSGVFKVGPDGYNRYNLRLNLGAQLNRYFSIDTRLSYTNDKTEASSAGLNGQGLIYQIYRLRTRTPFFTPEGRYNGAGSAATAYASLESGGYNNYRRNYFDGVFTLKAAELVKGLTLRAVLGTQYRRGDREVFARTVPLWGKSKILSYLNQINSYQLTNQLTTNYNLQFLANYDKKIGKHNLGLFAGYQWEDFRFAEYATGATNLVSNDLPTLNLGDDRTKTNSQNIYAYAFQSVFGRVNYNFNDRYLLEGTLRSDESSRLAPGYRVKVFPSASAGWNIHRESWFSDRLKFVSELKVRASWGRLGGALGSTLGYYDYLNQLNRSAGLVLGDTRTSYIFQGAIPSAQLSWETIETSNIGADLGFLQNKLQISADYYVKYNRNMLTPQLLPAVIGISTPRKNNGELKSWGWELEARYRGTIGSNFSYNIAANLSDNQNKLLSFSNRRVIGAGTNGIIEGYPLNTIWGYETAGYFTSADEVKAWAFQDNRTGAGDIKYIDKNGDGRLTIGNGNVDNHGDLVLLGTTQPRYLFGVTLGFQWKNFDFTAFVQGVGKRNYRPTTENIAPLLVTWKQALGVHRDYWTPENPDALYPRPFVGATHNYVSSDKWVLNASYARLKNIQLGYTLPTKWTSKINISRARLFFSGQDILTISSLGKFKGLFDPESRDNVDNDYPFFATASVGLNLSF</sequence>
<accession>A0ABW5JAI3</accession>
<comment type="subcellular location">
    <subcellularLocation>
        <location evidence="1 7">Cell outer membrane</location>
        <topology evidence="1 7">Multi-pass membrane protein</topology>
    </subcellularLocation>
</comment>
<dbReference type="InterPro" id="IPR023996">
    <property type="entry name" value="TonB-dep_OMP_SusC/RagA"/>
</dbReference>
<dbReference type="InterPro" id="IPR023997">
    <property type="entry name" value="TonB-dep_OMP_SusC/RagA_CS"/>
</dbReference>
<reference evidence="10" key="1">
    <citation type="journal article" date="2019" name="Int. J. Syst. Evol. Microbiol.">
        <title>The Global Catalogue of Microorganisms (GCM) 10K type strain sequencing project: providing services to taxonomists for standard genome sequencing and annotation.</title>
        <authorList>
            <consortium name="The Broad Institute Genomics Platform"/>
            <consortium name="The Broad Institute Genome Sequencing Center for Infectious Disease"/>
            <person name="Wu L."/>
            <person name="Ma J."/>
        </authorList>
    </citation>
    <scope>NUCLEOTIDE SEQUENCE [LARGE SCALE GENOMIC DNA]</scope>
    <source>
        <strain evidence="10">KCTC 52344</strain>
    </source>
</reference>
<dbReference type="Pfam" id="PF13715">
    <property type="entry name" value="CarbopepD_reg_2"/>
    <property type="match status" value="1"/>
</dbReference>
<evidence type="ECO:0000313" key="9">
    <source>
        <dbReference type="EMBL" id="MFD2522613.1"/>
    </source>
</evidence>
<dbReference type="RefSeq" id="WP_340237615.1">
    <property type="nucleotide sequence ID" value="NZ_JBBEWC010000008.1"/>
</dbReference>
<dbReference type="InterPro" id="IPR039426">
    <property type="entry name" value="TonB-dep_rcpt-like"/>
</dbReference>
<name>A0ABW5JAI3_9BACT</name>
<feature type="domain" description="TonB-dependent receptor plug" evidence="8">
    <location>
        <begin position="239"/>
        <end position="348"/>
    </location>
</feature>
<evidence type="ECO:0000256" key="5">
    <source>
        <dbReference type="ARBA" id="ARBA00023136"/>
    </source>
</evidence>
<comment type="caution">
    <text evidence="9">The sequence shown here is derived from an EMBL/GenBank/DDBJ whole genome shotgun (WGS) entry which is preliminary data.</text>
</comment>
<evidence type="ECO:0000256" key="1">
    <source>
        <dbReference type="ARBA" id="ARBA00004571"/>
    </source>
</evidence>
<keyword evidence="2 7" id="KW-0813">Transport</keyword>
<dbReference type="NCBIfam" id="TIGR04056">
    <property type="entry name" value="OMP_RagA_SusC"/>
    <property type="match status" value="1"/>
</dbReference>
<gene>
    <name evidence="9" type="ORF">ACFSR2_17075</name>
</gene>
<evidence type="ECO:0000259" key="8">
    <source>
        <dbReference type="Pfam" id="PF07715"/>
    </source>
</evidence>
<dbReference type="Gene3D" id="2.60.40.1120">
    <property type="entry name" value="Carboxypeptidase-like, regulatory domain"/>
    <property type="match status" value="1"/>
</dbReference>
<dbReference type="InterPro" id="IPR012910">
    <property type="entry name" value="Plug_dom"/>
</dbReference>
<protein>
    <submittedName>
        <fullName evidence="9">SusC/RagA family TonB-linked outer membrane protein</fullName>
    </submittedName>
</protein>
<keyword evidence="4 7" id="KW-0812">Transmembrane</keyword>
<dbReference type="PROSITE" id="PS52016">
    <property type="entry name" value="TONB_DEPENDENT_REC_3"/>
    <property type="match status" value="1"/>
</dbReference>
<dbReference type="InterPro" id="IPR037066">
    <property type="entry name" value="Plug_dom_sf"/>
</dbReference>